<evidence type="ECO:0000313" key="2">
    <source>
        <dbReference type="Proteomes" id="UP000095591"/>
    </source>
</evidence>
<sequence>MGDFRERALGEDYELVYSDMVISFAIFRCSAYYKNV</sequence>
<reference evidence="1 2" key="1">
    <citation type="submission" date="2015-09" db="EMBL/GenBank/DDBJ databases">
        <authorList>
            <consortium name="Pathogen Informatics"/>
        </authorList>
    </citation>
    <scope>NUCLEOTIDE SEQUENCE [LARGE SCALE GENOMIC DNA]</scope>
    <source>
        <strain evidence="1 2">2789STDY5608872</strain>
    </source>
</reference>
<name>A0A173RT10_PARDI</name>
<gene>
    <name evidence="1" type="ORF">ERS852429_00685</name>
</gene>
<accession>A0A173RT10</accession>
<protein>
    <submittedName>
        <fullName evidence="1">Uncharacterized protein</fullName>
    </submittedName>
</protein>
<dbReference type="Proteomes" id="UP000095591">
    <property type="component" value="Unassembled WGS sequence"/>
</dbReference>
<evidence type="ECO:0000313" key="1">
    <source>
        <dbReference type="EMBL" id="CUM81143.1"/>
    </source>
</evidence>
<dbReference type="EMBL" id="CYXP01000001">
    <property type="protein sequence ID" value="CUM81143.1"/>
    <property type="molecule type" value="Genomic_DNA"/>
</dbReference>
<organism evidence="1 2">
    <name type="scientific">Parabacteroides distasonis</name>
    <dbReference type="NCBI Taxonomy" id="823"/>
    <lineage>
        <taxon>Bacteria</taxon>
        <taxon>Pseudomonadati</taxon>
        <taxon>Bacteroidota</taxon>
        <taxon>Bacteroidia</taxon>
        <taxon>Bacteroidales</taxon>
        <taxon>Tannerellaceae</taxon>
        <taxon>Parabacteroides</taxon>
    </lineage>
</organism>
<dbReference type="AlphaFoldDB" id="A0A173RT10"/>
<proteinExistence type="predicted"/>